<dbReference type="EnsemblPlants" id="AET4Gv20254600.9">
    <property type="protein sequence ID" value="AET4Gv20254600.9"/>
    <property type="gene ID" value="AET4Gv20254600"/>
</dbReference>
<reference evidence="1" key="4">
    <citation type="submission" date="2019-03" db="UniProtKB">
        <authorList>
            <consortium name="EnsemblPlants"/>
        </authorList>
    </citation>
    <scope>IDENTIFICATION</scope>
</reference>
<reference evidence="1" key="5">
    <citation type="journal article" date="2021" name="G3 (Bethesda)">
        <title>Aegilops tauschii genome assembly Aet v5.0 features greater sequence contiguity and improved annotation.</title>
        <authorList>
            <person name="Wang L."/>
            <person name="Zhu T."/>
            <person name="Rodriguez J.C."/>
            <person name="Deal K.R."/>
            <person name="Dubcovsky J."/>
            <person name="McGuire P.E."/>
            <person name="Lux T."/>
            <person name="Spannagl M."/>
            <person name="Mayer K.F.X."/>
            <person name="Baldrich P."/>
            <person name="Meyers B.C."/>
            <person name="Huo N."/>
            <person name="Gu Y.Q."/>
            <person name="Zhou H."/>
            <person name="Devos K.M."/>
            <person name="Bennetzen J.L."/>
            <person name="Unver T."/>
            <person name="Budak H."/>
            <person name="Gulick P.J."/>
            <person name="Galiba G."/>
            <person name="Kalapos B."/>
            <person name="Nelson D.R."/>
            <person name="Li P."/>
            <person name="You F.M."/>
            <person name="Luo M.C."/>
            <person name="Dvorak J."/>
        </authorList>
    </citation>
    <scope>NUCLEOTIDE SEQUENCE [LARGE SCALE GENOMIC DNA]</scope>
    <source>
        <strain evidence="1">cv. AL8/78</strain>
    </source>
</reference>
<reference evidence="2" key="1">
    <citation type="journal article" date="2014" name="Science">
        <title>Ancient hybridizations among the ancestral genomes of bread wheat.</title>
        <authorList>
            <consortium name="International Wheat Genome Sequencing Consortium,"/>
            <person name="Marcussen T."/>
            <person name="Sandve S.R."/>
            <person name="Heier L."/>
            <person name="Spannagl M."/>
            <person name="Pfeifer M."/>
            <person name="Jakobsen K.S."/>
            <person name="Wulff B.B."/>
            <person name="Steuernagel B."/>
            <person name="Mayer K.F."/>
            <person name="Olsen O.A."/>
        </authorList>
    </citation>
    <scope>NUCLEOTIDE SEQUENCE [LARGE SCALE GENOMIC DNA]</scope>
    <source>
        <strain evidence="2">cv. AL8/78</strain>
    </source>
</reference>
<dbReference type="AlphaFoldDB" id="A0A453HNQ2"/>
<protein>
    <submittedName>
        <fullName evidence="1">Uncharacterized protein</fullName>
    </submittedName>
</protein>
<organism evidence="1 2">
    <name type="scientific">Aegilops tauschii subsp. strangulata</name>
    <name type="common">Goatgrass</name>
    <dbReference type="NCBI Taxonomy" id="200361"/>
    <lineage>
        <taxon>Eukaryota</taxon>
        <taxon>Viridiplantae</taxon>
        <taxon>Streptophyta</taxon>
        <taxon>Embryophyta</taxon>
        <taxon>Tracheophyta</taxon>
        <taxon>Spermatophyta</taxon>
        <taxon>Magnoliopsida</taxon>
        <taxon>Liliopsida</taxon>
        <taxon>Poales</taxon>
        <taxon>Poaceae</taxon>
        <taxon>BOP clade</taxon>
        <taxon>Pooideae</taxon>
        <taxon>Triticodae</taxon>
        <taxon>Triticeae</taxon>
        <taxon>Triticinae</taxon>
        <taxon>Aegilops</taxon>
    </lineage>
</organism>
<dbReference type="Proteomes" id="UP000015105">
    <property type="component" value="Chromosome 4D"/>
</dbReference>
<evidence type="ECO:0000313" key="1">
    <source>
        <dbReference type="EnsemblPlants" id="AET4Gv20254600.9"/>
    </source>
</evidence>
<reference evidence="1" key="3">
    <citation type="journal article" date="2017" name="Nature">
        <title>Genome sequence of the progenitor of the wheat D genome Aegilops tauschii.</title>
        <authorList>
            <person name="Luo M.C."/>
            <person name="Gu Y.Q."/>
            <person name="Puiu D."/>
            <person name="Wang H."/>
            <person name="Twardziok S.O."/>
            <person name="Deal K.R."/>
            <person name="Huo N."/>
            <person name="Zhu T."/>
            <person name="Wang L."/>
            <person name="Wang Y."/>
            <person name="McGuire P.E."/>
            <person name="Liu S."/>
            <person name="Long H."/>
            <person name="Ramasamy R.K."/>
            <person name="Rodriguez J.C."/>
            <person name="Van S.L."/>
            <person name="Yuan L."/>
            <person name="Wang Z."/>
            <person name="Xia Z."/>
            <person name="Xiao L."/>
            <person name="Anderson O.D."/>
            <person name="Ouyang S."/>
            <person name="Liang Y."/>
            <person name="Zimin A.V."/>
            <person name="Pertea G."/>
            <person name="Qi P."/>
            <person name="Bennetzen J.L."/>
            <person name="Dai X."/>
            <person name="Dawson M.W."/>
            <person name="Muller H.G."/>
            <person name="Kugler K."/>
            <person name="Rivarola-Duarte L."/>
            <person name="Spannagl M."/>
            <person name="Mayer K.F.X."/>
            <person name="Lu F.H."/>
            <person name="Bevan M.W."/>
            <person name="Leroy P."/>
            <person name="Li P."/>
            <person name="You F.M."/>
            <person name="Sun Q."/>
            <person name="Liu Z."/>
            <person name="Lyons E."/>
            <person name="Wicker T."/>
            <person name="Salzberg S.L."/>
            <person name="Devos K.M."/>
            <person name="Dvorak J."/>
        </authorList>
    </citation>
    <scope>NUCLEOTIDE SEQUENCE [LARGE SCALE GENOMIC DNA]</scope>
    <source>
        <strain evidence="1">cv. AL8/78</strain>
    </source>
</reference>
<accession>A0A453HNQ2</accession>
<evidence type="ECO:0000313" key="2">
    <source>
        <dbReference type="Proteomes" id="UP000015105"/>
    </source>
</evidence>
<keyword evidence="2" id="KW-1185">Reference proteome</keyword>
<name>A0A453HNQ2_AEGTS</name>
<proteinExistence type="predicted"/>
<reference evidence="2" key="2">
    <citation type="journal article" date="2017" name="Nat. Plants">
        <title>The Aegilops tauschii genome reveals multiple impacts of transposons.</title>
        <authorList>
            <person name="Zhao G."/>
            <person name="Zou C."/>
            <person name="Li K."/>
            <person name="Wang K."/>
            <person name="Li T."/>
            <person name="Gao L."/>
            <person name="Zhang X."/>
            <person name="Wang H."/>
            <person name="Yang Z."/>
            <person name="Liu X."/>
            <person name="Jiang W."/>
            <person name="Mao L."/>
            <person name="Kong X."/>
            <person name="Jiao Y."/>
            <person name="Jia J."/>
        </authorList>
    </citation>
    <scope>NUCLEOTIDE SEQUENCE [LARGE SCALE GENOMIC DNA]</scope>
    <source>
        <strain evidence="2">cv. AL8/78</strain>
    </source>
</reference>
<dbReference type="Gramene" id="AET4Gv20254600.9">
    <property type="protein sequence ID" value="AET4Gv20254600.9"/>
    <property type="gene ID" value="AET4Gv20254600"/>
</dbReference>
<sequence>MEKEILAPSLHTVQTFMDGHAELRDIPSEYRWQEDKGEMKADEYHGLSYNKALAKFLSDKEQNYMASTSATILGETMDLVKPLCTKDDVFRVRVEMHRAKESYTKEETLFKSEARQDELLIDPNLTAPCCYDAMSNGLSATSYAHFFHKVHISYSTKFAARNSFVKCTAIQALAMHVCLCFIDRIPLHASTTLNLPP</sequence>